<comment type="caution">
    <text evidence="2">The sequence shown here is derived from an EMBL/GenBank/DDBJ whole genome shotgun (WGS) entry which is preliminary data.</text>
</comment>
<reference evidence="2 3" key="1">
    <citation type="journal article" date="2016" name="Nat. Biotechnol.">
        <title>Measurement of bacterial replication rates in microbial communities.</title>
        <authorList>
            <person name="Brown C.T."/>
            <person name="Olm M.R."/>
            <person name="Thomas B.C."/>
            <person name="Banfield J.F."/>
        </authorList>
    </citation>
    <scope>NUCLEOTIDE SEQUENCE [LARGE SCALE GENOMIC DNA]</scope>
    <source>
        <strain evidence="2">46_33</strain>
    </source>
</reference>
<dbReference type="GO" id="GO:0006281">
    <property type="term" value="P:DNA repair"/>
    <property type="evidence" value="ECO:0007669"/>
    <property type="project" value="InterPro"/>
</dbReference>
<dbReference type="GO" id="GO:0000287">
    <property type="term" value="F:magnesium ion binding"/>
    <property type="evidence" value="ECO:0007669"/>
    <property type="project" value="InterPro"/>
</dbReference>
<feature type="region of interest" description="Disordered" evidence="1">
    <location>
        <begin position="13"/>
        <end position="41"/>
    </location>
</feature>
<dbReference type="RefSeq" id="WP_303679993.1">
    <property type="nucleotide sequence ID" value="NZ_MNTG01000030.1"/>
</dbReference>
<sequence length="167" mass="19077">MVWVKSKEKIEFSIPGRPPCRGREQGPRKQKSDYKKKPRKTTQNAYASVVAMIAKNAIATQNWNYDESSPVYIVITVNLPVPTSGVRVDRVERMRKNQELPVRYPQVDAIMRVIMYALCGIAYKNCKQVVSALVAKRYAKSNDQQSVEVLVGKPENWGELNYDLRNS</sequence>
<dbReference type="Proteomes" id="UP000186777">
    <property type="component" value="Unassembled WGS sequence"/>
</dbReference>
<proteinExistence type="predicted"/>
<name>A0A1Q6R575_9FIRM</name>
<evidence type="ECO:0000313" key="2">
    <source>
        <dbReference type="EMBL" id="OLA37509.1"/>
    </source>
</evidence>
<dbReference type="GO" id="GO:0006310">
    <property type="term" value="P:DNA recombination"/>
    <property type="evidence" value="ECO:0007669"/>
    <property type="project" value="InterPro"/>
</dbReference>
<protein>
    <submittedName>
        <fullName evidence="2">Uncharacterized protein</fullName>
    </submittedName>
</protein>
<dbReference type="EMBL" id="MNTG01000030">
    <property type="protein sequence ID" value="OLA37509.1"/>
    <property type="molecule type" value="Genomic_DNA"/>
</dbReference>
<dbReference type="Pfam" id="PF05866">
    <property type="entry name" value="RusA"/>
    <property type="match status" value="1"/>
</dbReference>
<dbReference type="Gene3D" id="3.30.1330.70">
    <property type="entry name" value="Holliday junction resolvase RusA"/>
    <property type="match status" value="1"/>
</dbReference>
<evidence type="ECO:0000313" key="3">
    <source>
        <dbReference type="Proteomes" id="UP000186777"/>
    </source>
</evidence>
<dbReference type="STRING" id="626940.BHW43_06700"/>
<gene>
    <name evidence="2" type="ORF">BHW43_06700</name>
</gene>
<accession>A0A1Q6R575</accession>
<evidence type="ECO:0000256" key="1">
    <source>
        <dbReference type="SAM" id="MobiDB-lite"/>
    </source>
</evidence>
<feature type="compositionally biased region" description="Basic and acidic residues" evidence="1">
    <location>
        <begin position="21"/>
        <end position="35"/>
    </location>
</feature>
<dbReference type="InterPro" id="IPR008822">
    <property type="entry name" value="Endonuclease_RusA-like"/>
</dbReference>
<dbReference type="InterPro" id="IPR036614">
    <property type="entry name" value="RusA-like_sf"/>
</dbReference>
<dbReference type="AlphaFoldDB" id="A0A1Q6R575"/>
<organism evidence="2 3">
    <name type="scientific">Phascolarctobacterium succinatutens</name>
    <dbReference type="NCBI Taxonomy" id="626940"/>
    <lineage>
        <taxon>Bacteria</taxon>
        <taxon>Bacillati</taxon>
        <taxon>Bacillota</taxon>
        <taxon>Negativicutes</taxon>
        <taxon>Acidaminococcales</taxon>
        <taxon>Acidaminococcaceae</taxon>
        <taxon>Phascolarctobacterium</taxon>
    </lineage>
</organism>